<evidence type="ECO:0008006" key="4">
    <source>
        <dbReference type="Google" id="ProtNLM"/>
    </source>
</evidence>
<feature type="signal peptide" evidence="1">
    <location>
        <begin position="1"/>
        <end position="23"/>
    </location>
</feature>
<protein>
    <recommendedName>
        <fullName evidence="4">Secreted protein</fullName>
    </recommendedName>
</protein>
<dbReference type="EMBL" id="MU839005">
    <property type="protein sequence ID" value="KAK1768612.1"/>
    <property type="molecule type" value="Genomic_DNA"/>
</dbReference>
<proteinExistence type="predicted"/>
<evidence type="ECO:0000313" key="2">
    <source>
        <dbReference type="EMBL" id="KAK1768612.1"/>
    </source>
</evidence>
<comment type="caution">
    <text evidence="2">The sequence shown here is derived from an EMBL/GenBank/DDBJ whole genome shotgun (WGS) entry which is preliminary data.</text>
</comment>
<accession>A0AAJ0FIB1</accession>
<sequence>MGFFNFVHVMCLAGCMVASGGSASRGRTSLVFDFCIFLFFNNRDGVTGEGGGKHQKGRKISASGWMEKKSSITASSYFVTGWMDGSRTGPRLSPYIPGWVFH</sequence>
<evidence type="ECO:0000256" key="1">
    <source>
        <dbReference type="SAM" id="SignalP"/>
    </source>
</evidence>
<feature type="chain" id="PRO_5042524378" description="Secreted protein" evidence="1">
    <location>
        <begin position="24"/>
        <end position="102"/>
    </location>
</feature>
<reference evidence="2" key="1">
    <citation type="submission" date="2023-06" db="EMBL/GenBank/DDBJ databases">
        <title>Genome-scale phylogeny and comparative genomics of the fungal order Sordariales.</title>
        <authorList>
            <consortium name="Lawrence Berkeley National Laboratory"/>
            <person name="Hensen N."/>
            <person name="Bonometti L."/>
            <person name="Westerberg I."/>
            <person name="Brannstrom I.O."/>
            <person name="Guillou S."/>
            <person name="Cros-Aarteil S."/>
            <person name="Calhoun S."/>
            <person name="Haridas S."/>
            <person name="Kuo A."/>
            <person name="Mondo S."/>
            <person name="Pangilinan J."/>
            <person name="Riley R."/>
            <person name="Labutti K."/>
            <person name="Andreopoulos B."/>
            <person name="Lipzen A."/>
            <person name="Chen C."/>
            <person name="Yanf M."/>
            <person name="Daum C."/>
            <person name="Ng V."/>
            <person name="Clum A."/>
            <person name="Steindorff A."/>
            <person name="Ohm R."/>
            <person name="Martin F."/>
            <person name="Silar P."/>
            <person name="Natvig D."/>
            <person name="Lalanne C."/>
            <person name="Gautier V."/>
            <person name="Ament-Velasquez S.L."/>
            <person name="Kruys A."/>
            <person name="Hutchinson M.I."/>
            <person name="Powell A.J."/>
            <person name="Barry K."/>
            <person name="Miller A.N."/>
            <person name="Grigoriev I.V."/>
            <person name="Debuchy R."/>
            <person name="Gladieux P."/>
            <person name="Thoren M.H."/>
            <person name="Johannesson H."/>
        </authorList>
    </citation>
    <scope>NUCLEOTIDE SEQUENCE</scope>
    <source>
        <strain evidence="2">8032-3</strain>
    </source>
</reference>
<dbReference type="RefSeq" id="XP_060284825.1">
    <property type="nucleotide sequence ID" value="XM_060427637.1"/>
</dbReference>
<gene>
    <name evidence="2" type="ORF">QBC33DRAFT_535561</name>
</gene>
<feature type="non-terminal residue" evidence="2">
    <location>
        <position position="102"/>
    </location>
</feature>
<keyword evidence="1" id="KW-0732">Signal</keyword>
<keyword evidence="3" id="KW-1185">Reference proteome</keyword>
<dbReference type="Proteomes" id="UP001244011">
    <property type="component" value="Unassembled WGS sequence"/>
</dbReference>
<organism evidence="2 3">
    <name type="scientific">Phialemonium atrogriseum</name>
    <dbReference type="NCBI Taxonomy" id="1093897"/>
    <lineage>
        <taxon>Eukaryota</taxon>
        <taxon>Fungi</taxon>
        <taxon>Dikarya</taxon>
        <taxon>Ascomycota</taxon>
        <taxon>Pezizomycotina</taxon>
        <taxon>Sordariomycetes</taxon>
        <taxon>Sordariomycetidae</taxon>
        <taxon>Cephalothecales</taxon>
        <taxon>Cephalothecaceae</taxon>
        <taxon>Phialemonium</taxon>
    </lineage>
</organism>
<dbReference type="AlphaFoldDB" id="A0AAJ0FIB1"/>
<evidence type="ECO:0000313" key="3">
    <source>
        <dbReference type="Proteomes" id="UP001244011"/>
    </source>
</evidence>
<dbReference type="GeneID" id="85310824"/>
<name>A0AAJ0FIB1_9PEZI</name>